<dbReference type="PRINTS" id="PR00867">
    <property type="entry name" value="DNAPOLG"/>
</dbReference>
<dbReference type="GO" id="GO:0003677">
    <property type="term" value="F:DNA binding"/>
    <property type="evidence" value="ECO:0007669"/>
    <property type="project" value="InterPro"/>
</dbReference>
<dbReference type="Proteomes" id="UP001196413">
    <property type="component" value="Unassembled WGS sequence"/>
</dbReference>
<name>A0AAD5MDH2_PARTN</name>
<feature type="domain" description="DNA mitochondrial polymerase exonuclease" evidence="1">
    <location>
        <begin position="52"/>
        <end position="323"/>
    </location>
</feature>
<dbReference type="Gene3D" id="3.30.420.390">
    <property type="match status" value="1"/>
</dbReference>
<proteinExistence type="predicted"/>
<evidence type="ECO:0000313" key="2">
    <source>
        <dbReference type="EMBL" id="KAJ1356595.1"/>
    </source>
</evidence>
<dbReference type="PANTHER" id="PTHR10267:SF0">
    <property type="entry name" value="DNA POLYMERASE SUBUNIT GAMMA-1"/>
    <property type="match status" value="1"/>
</dbReference>
<evidence type="ECO:0000313" key="3">
    <source>
        <dbReference type="Proteomes" id="UP001196413"/>
    </source>
</evidence>
<dbReference type="InterPro" id="IPR002297">
    <property type="entry name" value="DNA-dir_DNA_pol_A_mt"/>
</dbReference>
<accession>A0AAD5MDH2</accession>
<dbReference type="InterPro" id="IPR041336">
    <property type="entry name" value="DNApol_Exo"/>
</dbReference>
<dbReference type="GO" id="GO:0008408">
    <property type="term" value="F:3'-5' exonuclease activity"/>
    <property type="evidence" value="ECO:0007669"/>
    <property type="project" value="TreeGrafter"/>
</dbReference>
<dbReference type="PANTHER" id="PTHR10267">
    <property type="entry name" value="DNA POLYMERASE SUBUNIT GAMMA-1"/>
    <property type="match status" value="1"/>
</dbReference>
<dbReference type="GO" id="GO:0005760">
    <property type="term" value="C:gamma DNA polymerase complex"/>
    <property type="evidence" value="ECO:0007669"/>
    <property type="project" value="InterPro"/>
</dbReference>
<dbReference type="GO" id="GO:0006264">
    <property type="term" value="P:mitochondrial DNA replication"/>
    <property type="evidence" value="ECO:0007669"/>
    <property type="project" value="TreeGrafter"/>
</dbReference>
<gene>
    <name evidence="2" type="ORF">KIN20_014327</name>
</gene>
<protein>
    <recommendedName>
        <fullName evidence="1">DNA mitochondrial polymerase exonuclease domain-containing protein</fullName>
    </recommendedName>
</protein>
<dbReference type="EMBL" id="JAHQIW010002846">
    <property type="protein sequence ID" value="KAJ1356595.1"/>
    <property type="molecule type" value="Genomic_DNA"/>
</dbReference>
<organism evidence="2 3">
    <name type="scientific">Parelaphostrongylus tenuis</name>
    <name type="common">Meningeal worm</name>
    <dbReference type="NCBI Taxonomy" id="148309"/>
    <lineage>
        <taxon>Eukaryota</taxon>
        <taxon>Metazoa</taxon>
        <taxon>Ecdysozoa</taxon>
        <taxon>Nematoda</taxon>
        <taxon>Chromadorea</taxon>
        <taxon>Rhabditida</taxon>
        <taxon>Rhabditina</taxon>
        <taxon>Rhabditomorpha</taxon>
        <taxon>Strongyloidea</taxon>
        <taxon>Metastrongylidae</taxon>
        <taxon>Parelaphostrongylus</taxon>
    </lineage>
</organism>
<dbReference type="SUPFAM" id="SSF53098">
    <property type="entry name" value="Ribonuclease H-like"/>
    <property type="match status" value="1"/>
</dbReference>
<dbReference type="Pfam" id="PF18136">
    <property type="entry name" value="DNApol_Exo"/>
    <property type="match status" value="1"/>
</dbReference>
<reference evidence="2" key="1">
    <citation type="submission" date="2021-06" db="EMBL/GenBank/DDBJ databases">
        <title>Parelaphostrongylus tenuis whole genome reference sequence.</title>
        <authorList>
            <person name="Garwood T.J."/>
            <person name="Larsen P.A."/>
            <person name="Fountain-Jones N.M."/>
            <person name="Garbe J.R."/>
            <person name="Macchietto M.G."/>
            <person name="Kania S.A."/>
            <person name="Gerhold R.W."/>
            <person name="Richards J.E."/>
            <person name="Wolf T.M."/>
        </authorList>
    </citation>
    <scope>NUCLEOTIDE SEQUENCE</scope>
    <source>
        <strain evidence="2">MNPRO001-30</strain>
        <tissue evidence="2">Meninges</tissue>
    </source>
</reference>
<dbReference type="AlphaFoldDB" id="A0AAD5MDH2"/>
<dbReference type="GO" id="GO:0003887">
    <property type="term" value="F:DNA-directed DNA polymerase activity"/>
    <property type="evidence" value="ECO:0007669"/>
    <property type="project" value="TreeGrafter"/>
</dbReference>
<comment type="caution">
    <text evidence="2">The sequence shown here is derived from an EMBL/GenBank/DDBJ whole genome shotgun (WGS) entry which is preliminary data.</text>
</comment>
<keyword evidence="3" id="KW-1185">Reference proteome</keyword>
<sequence>MSAWVRPVQKTLNHLSKRKSSFEAQRISTVNEKLHRHLFQSDVPSTSSPKPLHIELPKLKSPSLQEHFRIISEELVHKYKDYLDVAASFPFSVPKPAQWKCEIGWTRYTHGGDVEKVDCPKEDVFFFDVETCVQDGQLPTLAVALSAEAWYCWCSDRLVNNTPVPSITRLEHMIPLGGMDEARVVIGHNVGYDRARARESYARRKSAIRFMDTMSMAIPMFGMADHQVVTYESDDSDFTVREKLSERWRDTWYDRVCRNSLLAVHQHLYRDHNWITKESKKFQDFFVKEDIRMIRQNFQVLVNYCADDNIGCAQIFKKLWPEFLER</sequence>
<evidence type="ECO:0000259" key="1">
    <source>
        <dbReference type="Pfam" id="PF18136"/>
    </source>
</evidence>
<dbReference type="InterPro" id="IPR012337">
    <property type="entry name" value="RNaseH-like_sf"/>
</dbReference>